<sequence length="101" mass="11158">MPLKHQSAINRFHIPITRGPPTTNTTLQEGRDRGGSAHKLLYHNNSQTAALDQRKQGEVISKRPQAASMDLLTNACIQSTITTIEAHHHKHPSPQGDQPPE</sequence>
<organism evidence="2 3">
    <name type="scientific">Aristolochia fimbriata</name>
    <name type="common">White veined hardy Dutchman's pipe vine</name>
    <dbReference type="NCBI Taxonomy" id="158543"/>
    <lineage>
        <taxon>Eukaryota</taxon>
        <taxon>Viridiplantae</taxon>
        <taxon>Streptophyta</taxon>
        <taxon>Embryophyta</taxon>
        <taxon>Tracheophyta</taxon>
        <taxon>Spermatophyta</taxon>
        <taxon>Magnoliopsida</taxon>
        <taxon>Magnoliidae</taxon>
        <taxon>Piperales</taxon>
        <taxon>Aristolochiaceae</taxon>
        <taxon>Aristolochia</taxon>
    </lineage>
</organism>
<gene>
    <name evidence="2" type="ORF">H6P81_005895</name>
</gene>
<evidence type="ECO:0000313" key="3">
    <source>
        <dbReference type="Proteomes" id="UP000825729"/>
    </source>
</evidence>
<protein>
    <submittedName>
        <fullName evidence="2">Uncharacterized protein</fullName>
    </submittedName>
</protein>
<dbReference type="EMBL" id="JAINDJ010000003">
    <property type="protein sequence ID" value="KAG9452991.1"/>
    <property type="molecule type" value="Genomic_DNA"/>
</dbReference>
<keyword evidence="3" id="KW-1185">Reference proteome</keyword>
<proteinExistence type="predicted"/>
<accession>A0AAV7EWX5</accession>
<evidence type="ECO:0000313" key="2">
    <source>
        <dbReference type="EMBL" id="KAG9452991.1"/>
    </source>
</evidence>
<feature type="region of interest" description="Disordered" evidence="1">
    <location>
        <begin position="1"/>
        <end position="33"/>
    </location>
</feature>
<dbReference type="Proteomes" id="UP000825729">
    <property type="component" value="Unassembled WGS sequence"/>
</dbReference>
<reference evidence="2 3" key="1">
    <citation type="submission" date="2021-07" db="EMBL/GenBank/DDBJ databases">
        <title>The Aristolochia fimbriata genome: insights into angiosperm evolution, floral development and chemical biosynthesis.</title>
        <authorList>
            <person name="Jiao Y."/>
        </authorList>
    </citation>
    <scope>NUCLEOTIDE SEQUENCE [LARGE SCALE GENOMIC DNA]</scope>
    <source>
        <strain evidence="2">IBCAS-2021</strain>
        <tissue evidence="2">Leaf</tissue>
    </source>
</reference>
<name>A0AAV7EWX5_ARIFI</name>
<dbReference type="AlphaFoldDB" id="A0AAV7EWX5"/>
<comment type="caution">
    <text evidence="2">The sequence shown here is derived from an EMBL/GenBank/DDBJ whole genome shotgun (WGS) entry which is preliminary data.</text>
</comment>
<evidence type="ECO:0000256" key="1">
    <source>
        <dbReference type="SAM" id="MobiDB-lite"/>
    </source>
</evidence>